<accession>F9QEN3</accession>
<dbReference type="AlphaFoldDB" id="F9QEN3"/>
<reference evidence="1 2" key="1">
    <citation type="journal article" date="2011" name="J. Bacteriol.">
        <title>Genome Sequence of Duck Pathogen Mycoplasma anatis Strain 1340.</title>
        <authorList>
            <person name="Guo Z."/>
            <person name="Chen P."/>
            <person name="Ren P."/>
            <person name="Kuang S."/>
            <person name="Zhou Z."/>
            <person name="Li Z."/>
            <person name="Liu M."/>
            <person name="Shi D."/>
            <person name="Xiao Y."/>
            <person name="Wang X."/>
            <person name="Zhou R."/>
            <person name="Jin H."/>
            <person name="Bi D."/>
        </authorList>
    </citation>
    <scope>NUCLEOTIDE SEQUENCE [LARGE SCALE GENOMIC DNA]</scope>
    <source>
        <strain evidence="1 2">1340</strain>
    </source>
</reference>
<sequence>MNNSTKFLSKEKIEKLNLLSKEFYDDKDLRKQKGIIFHDKKSKKILLIDGYASLDIYRYKDKNTNKVFTYKVENFEYLYKCNIDISLLKLYVELRYVLNTTALHKLTVIPKIDYRMIDYYLKKHSEFFEVTNWIKVETAPLNVLFTPCVYFINIDDTFKTIRKNGKTSKMRFRVINIEQKGIKKQLTVAVATRVNDFNINSKQTHKLIENILEEHFNYDKNNSKIYLFCDGARIFKNMCVNNNFTLIYDWYHLKKYFLNIFNYDRRWKSSKNYKRWTYLGQYINFKEIFRQIINALEVQDYNILLKIISELLNKIKELKSEILFYDLIKAYNFLVKTPTLKSHFENRTAKAESIISKFKTDCFNNKGCPSLNNIKFKLKFKCNENNFYKLYDEDKIKKILKLR</sequence>
<dbReference type="EMBL" id="AFVJ01000044">
    <property type="protein sequence ID" value="EGS28796.1"/>
    <property type="molecule type" value="Genomic_DNA"/>
</dbReference>
<evidence type="ECO:0000313" key="2">
    <source>
        <dbReference type="Proteomes" id="UP000005055"/>
    </source>
</evidence>
<name>F9QEN3_9BACT</name>
<gene>
    <name evidence="1" type="ORF">GIG_00550</name>
</gene>
<dbReference type="Proteomes" id="UP000005055">
    <property type="component" value="Unassembled WGS sequence"/>
</dbReference>
<evidence type="ECO:0008006" key="3">
    <source>
        <dbReference type="Google" id="ProtNLM"/>
    </source>
</evidence>
<organism evidence="1 2">
    <name type="scientific">Mycoplasmopsis anatis 1340</name>
    <dbReference type="NCBI Taxonomy" id="1034808"/>
    <lineage>
        <taxon>Bacteria</taxon>
        <taxon>Bacillati</taxon>
        <taxon>Mycoplasmatota</taxon>
        <taxon>Mycoplasmoidales</taxon>
        <taxon>Metamycoplasmataceae</taxon>
        <taxon>Mycoplasmopsis</taxon>
    </lineage>
</organism>
<comment type="caution">
    <text evidence="1">The sequence shown here is derived from an EMBL/GenBank/DDBJ whole genome shotgun (WGS) entry which is preliminary data.</text>
</comment>
<dbReference type="NCBIfam" id="NF046004">
    <property type="entry name" value="ICE_Mbov_0401"/>
    <property type="match status" value="1"/>
</dbReference>
<keyword evidence="2" id="KW-1185">Reference proteome</keyword>
<dbReference type="RefSeq" id="WP_006886955.1">
    <property type="nucleotide sequence ID" value="NZ_AFVJ01000044.1"/>
</dbReference>
<evidence type="ECO:0000313" key="1">
    <source>
        <dbReference type="EMBL" id="EGS28796.1"/>
    </source>
</evidence>
<proteinExistence type="predicted"/>
<protein>
    <recommendedName>
        <fullName evidence="3">Transposase</fullName>
    </recommendedName>
</protein>
<dbReference type="GeneID" id="65653756"/>